<dbReference type="RefSeq" id="WP_107846823.1">
    <property type="nucleotide sequence ID" value="NZ_QBKS01000002.1"/>
</dbReference>
<feature type="domain" description="Carbohydrate kinase PfkB" evidence="13">
    <location>
        <begin position="2"/>
        <end position="277"/>
    </location>
</feature>
<evidence type="ECO:0000256" key="8">
    <source>
        <dbReference type="ARBA" id="ARBA00022840"/>
    </source>
</evidence>
<feature type="binding site" evidence="12">
    <location>
        <begin position="11"/>
        <end position="13"/>
    </location>
    <ligand>
        <name>substrate</name>
    </ligand>
</feature>
<protein>
    <recommendedName>
        <fullName evidence="3 12">Ribokinase</fullName>
        <shortName evidence="12">RK</shortName>
        <ecNumber evidence="2 12">2.7.1.15</ecNumber>
    </recommendedName>
</protein>
<gene>
    <name evidence="12" type="primary">rbsK</name>
    <name evidence="14" type="ORF">C8N43_3310</name>
</gene>
<name>A0A2T6BEL0_9RHOB</name>
<keyword evidence="9 12" id="KW-0460">Magnesium</keyword>
<dbReference type="Proteomes" id="UP000243978">
    <property type="component" value="Unassembled WGS sequence"/>
</dbReference>
<feature type="binding site" evidence="12">
    <location>
        <position position="178"/>
    </location>
    <ligand>
        <name>ATP</name>
        <dbReference type="ChEBI" id="CHEBI:30616"/>
    </ligand>
</feature>
<dbReference type="GO" id="GO:0005524">
    <property type="term" value="F:ATP binding"/>
    <property type="evidence" value="ECO:0007669"/>
    <property type="project" value="UniProtKB-UniRule"/>
</dbReference>
<feature type="binding site" evidence="12">
    <location>
        <position position="275"/>
    </location>
    <ligand>
        <name>K(+)</name>
        <dbReference type="ChEBI" id="CHEBI:29103"/>
    </ligand>
</feature>
<dbReference type="PANTHER" id="PTHR10584">
    <property type="entry name" value="SUGAR KINASE"/>
    <property type="match status" value="1"/>
</dbReference>
<keyword evidence="6 12" id="KW-0547">Nucleotide-binding</keyword>
<dbReference type="InterPro" id="IPR002139">
    <property type="entry name" value="Ribo/fructo_kinase"/>
</dbReference>
<dbReference type="UniPathway" id="UPA00916">
    <property type="reaction ID" value="UER00889"/>
</dbReference>
<dbReference type="GO" id="GO:0004747">
    <property type="term" value="F:ribokinase activity"/>
    <property type="evidence" value="ECO:0007669"/>
    <property type="project" value="UniProtKB-UniRule"/>
</dbReference>
<dbReference type="InterPro" id="IPR029056">
    <property type="entry name" value="Ribokinase-like"/>
</dbReference>
<comment type="subcellular location">
    <subcellularLocation>
        <location evidence="12">Cytoplasm</location>
    </subcellularLocation>
</comment>
<dbReference type="OrthoDB" id="63083at2"/>
<comment type="pathway">
    <text evidence="12">Carbohydrate metabolism; D-ribose degradation; D-ribose 5-phosphate from beta-D-ribopyranose: step 2/2.</text>
</comment>
<dbReference type="GO" id="GO:0005829">
    <property type="term" value="C:cytosol"/>
    <property type="evidence" value="ECO:0007669"/>
    <property type="project" value="TreeGrafter"/>
</dbReference>
<evidence type="ECO:0000313" key="14">
    <source>
        <dbReference type="EMBL" id="PTX54495.1"/>
    </source>
</evidence>
<dbReference type="GO" id="GO:0046872">
    <property type="term" value="F:metal ion binding"/>
    <property type="evidence" value="ECO:0007669"/>
    <property type="project" value="UniProtKB-KW"/>
</dbReference>
<comment type="activity regulation">
    <text evidence="12">Activated by a monovalent cation that binds near, but not in, the active site. The most likely occupant of the site in vivo is potassium. Ion binding induces a conformational change that may alter substrate affinity.</text>
</comment>
<dbReference type="PANTHER" id="PTHR10584:SF166">
    <property type="entry name" value="RIBOKINASE"/>
    <property type="match status" value="1"/>
</dbReference>
<evidence type="ECO:0000256" key="4">
    <source>
        <dbReference type="ARBA" id="ARBA00022679"/>
    </source>
</evidence>
<comment type="similarity">
    <text evidence="1">Belongs to the carbohydrate kinase pfkB family.</text>
</comment>
<comment type="subunit">
    <text evidence="12">Homodimer.</text>
</comment>
<dbReference type="EMBL" id="QBKS01000002">
    <property type="protein sequence ID" value="PTX54495.1"/>
    <property type="molecule type" value="Genomic_DNA"/>
</dbReference>
<comment type="caution">
    <text evidence="12">Lacks conserved residue(s) required for the propagation of feature annotation.</text>
</comment>
<evidence type="ECO:0000256" key="7">
    <source>
        <dbReference type="ARBA" id="ARBA00022777"/>
    </source>
</evidence>
<evidence type="ECO:0000256" key="12">
    <source>
        <dbReference type="HAMAP-Rule" id="MF_01987"/>
    </source>
</evidence>
<keyword evidence="4 12" id="KW-0808">Transferase</keyword>
<keyword evidence="8 12" id="KW-0067">ATP-binding</keyword>
<feature type="binding site" evidence="12">
    <location>
        <begin position="213"/>
        <end position="218"/>
    </location>
    <ligand>
        <name>ATP</name>
        <dbReference type="ChEBI" id="CHEBI:30616"/>
    </ligand>
</feature>
<keyword evidence="5 12" id="KW-0479">Metal-binding</keyword>
<evidence type="ECO:0000256" key="5">
    <source>
        <dbReference type="ARBA" id="ARBA00022723"/>
    </source>
</evidence>
<feature type="binding site" evidence="12">
    <location>
        <position position="278"/>
    </location>
    <ligand>
        <name>K(+)</name>
        <dbReference type="ChEBI" id="CHEBI:29103"/>
    </ligand>
</feature>
<feature type="binding site" evidence="12">
    <location>
        <begin position="39"/>
        <end position="43"/>
    </location>
    <ligand>
        <name>substrate</name>
    </ligand>
</feature>
<evidence type="ECO:0000259" key="13">
    <source>
        <dbReference type="Pfam" id="PF00294"/>
    </source>
</evidence>
<dbReference type="PROSITE" id="PS00584">
    <property type="entry name" value="PFKB_KINASES_2"/>
    <property type="match status" value="1"/>
</dbReference>
<dbReference type="EC" id="2.7.1.15" evidence="2 12"/>
<evidence type="ECO:0000256" key="6">
    <source>
        <dbReference type="ARBA" id="ARBA00022741"/>
    </source>
</evidence>
<dbReference type="HAMAP" id="MF_01987">
    <property type="entry name" value="Ribokinase"/>
    <property type="match status" value="1"/>
</dbReference>
<dbReference type="GO" id="GO:0019303">
    <property type="term" value="P:D-ribose catabolic process"/>
    <property type="evidence" value="ECO:0007669"/>
    <property type="project" value="UniProtKB-UniRule"/>
</dbReference>
<comment type="catalytic activity">
    <reaction evidence="12">
        <text>D-ribose + ATP = D-ribose 5-phosphate + ADP + H(+)</text>
        <dbReference type="Rhea" id="RHEA:13697"/>
        <dbReference type="ChEBI" id="CHEBI:15378"/>
        <dbReference type="ChEBI" id="CHEBI:30616"/>
        <dbReference type="ChEBI" id="CHEBI:47013"/>
        <dbReference type="ChEBI" id="CHEBI:78346"/>
        <dbReference type="ChEBI" id="CHEBI:456216"/>
        <dbReference type="EC" id="2.7.1.15"/>
    </reaction>
</comment>
<keyword evidence="12" id="KW-0963">Cytoplasm</keyword>
<dbReference type="Pfam" id="PF00294">
    <property type="entry name" value="PfkB"/>
    <property type="match status" value="1"/>
</dbReference>
<dbReference type="SUPFAM" id="SSF53613">
    <property type="entry name" value="Ribokinase-like"/>
    <property type="match status" value="1"/>
</dbReference>
<evidence type="ECO:0000256" key="9">
    <source>
        <dbReference type="ARBA" id="ARBA00022842"/>
    </source>
</evidence>
<proteinExistence type="inferred from homology"/>
<keyword evidence="11 12" id="KW-0119">Carbohydrate metabolism</keyword>
<comment type="cofactor">
    <cofactor evidence="12">
        <name>Mg(2+)</name>
        <dbReference type="ChEBI" id="CHEBI:18420"/>
    </cofactor>
    <text evidence="12">Requires a divalent cation, most likely magnesium in vivo, as an electrophilic catalyst to aid phosphoryl group transfer. It is the chelate of the metal and the nucleotide that is the actual substrate.</text>
</comment>
<dbReference type="InterPro" id="IPR011877">
    <property type="entry name" value="Ribokinase"/>
</dbReference>
<evidence type="ECO:0000256" key="3">
    <source>
        <dbReference type="ARBA" id="ARBA00016943"/>
    </source>
</evidence>
<sequence>MIDVFVAGSLHWDVVVDAPRLPRLDETLMGRSVDYRFGGKGGNQAVAAARMGASVAMAGRIGRDAFGQQLRFALAAAGVDHAQVLECDDASGMSVAIVDAAGDYGAVVVSAANTALNPDDIRLPDGLKVMLLQNEVPEAVNLALAKRAGDDTRVLLNAAPARALPAALLARVDVLITNRIEAAALTGADRDALEPEAAAKQLCAMGPQSAIVTLGADGLVCADASGVTTLAACRVDTASSHGAGDMFCGALASELARGASLAKAAEFGNAAAALAVSMDVHARVELTPDAVRRFMATADKPH</sequence>
<keyword evidence="15" id="KW-1185">Reference proteome</keyword>
<feature type="binding site" evidence="12">
    <location>
        <position position="135"/>
    </location>
    <ligand>
        <name>substrate</name>
    </ligand>
</feature>
<feature type="binding site" evidence="12">
    <location>
        <position position="241"/>
    </location>
    <ligand>
        <name>K(+)</name>
        <dbReference type="ChEBI" id="CHEBI:29103"/>
    </ligand>
</feature>
<keyword evidence="10 12" id="KW-0630">Potassium</keyword>
<evidence type="ECO:0000256" key="11">
    <source>
        <dbReference type="ARBA" id="ARBA00023277"/>
    </source>
</evidence>
<reference evidence="14 15" key="1">
    <citation type="submission" date="2018-04" db="EMBL/GenBank/DDBJ databases">
        <title>Genomic Encyclopedia of Archaeal and Bacterial Type Strains, Phase II (KMG-II): from individual species to whole genera.</title>
        <authorList>
            <person name="Goeker M."/>
        </authorList>
    </citation>
    <scope>NUCLEOTIDE SEQUENCE [LARGE SCALE GENOMIC DNA]</scope>
    <source>
        <strain evidence="14 15">DSM 100977</strain>
    </source>
</reference>
<keyword evidence="7 12" id="KW-0418">Kinase</keyword>
<organism evidence="14 15">
    <name type="scientific">Litoreibacter ponti</name>
    <dbReference type="NCBI Taxonomy" id="1510457"/>
    <lineage>
        <taxon>Bacteria</taxon>
        <taxon>Pseudomonadati</taxon>
        <taxon>Pseudomonadota</taxon>
        <taxon>Alphaproteobacteria</taxon>
        <taxon>Rhodobacterales</taxon>
        <taxon>Roseobacteraceae</taxon>
        <taxon>Litoreibacter</taxon>
    </lineage>
</organism>
<feature type="binding site" evidence="12">
    <location>
        <position position="269"/>
    </location>
    <ligand>
        <name>ATP</name>
        <dbReference type="ChEBI" id="CHEBI:30616"/>
    </ligand>
</feature>
<comment type="similarity">
    <text evidence="12">Belongs to the carbohydrate kinase PfkB family. Ribokinase subfamily.</text>
</comment>
<comment type="function">
    <text evidence="12">Catalyzes the phosphorylation of ribose at O-5 in a reaction requiring ATP and magnesium. The resulting D-ribose-5-phosphate can then be used either for sythesis of nucleotides, histidine, and tryptophan, or as a component of the pentose phosphate pathway.</text>
</comment>
<feature type="active site" description="Proton acceptor" evidence="12">
    <location>
        <position position="245"/>
    </location>
</feature>
<evidence type="ECO:0000313" key="15">
    <source>
        <dbReference type="Proteomes" id="UP000243978"/>
    </source>
</evidence>
<feature type="binding site" evidence="12">
    <location>
        <begin position="244"/>
        <end position="245"/>
    </location>
    <ligand>
        <name>ATP</name>
        <dbReference type="ChEBI" id="CHEBI:30616"/>
    </ligand>
</feature>
<dbReference type="InterPro" id="IPR002173">
    <property type="entry name" value="Carboh/pur_kinase_PfkB_CS"/>
</dbReference>
<comment type="caution">
    <text evidence="14">The sequence shown here is derived from an EMBL/GenBank/DDBJ whole genome shotgun (WGS) entry which is preliminary data.</text>
</comment>
<accession>A0A2T6BEL0</accession>
<dbReference type="Gene3D" id="3.40.1190.20">
    <property type="match status" value="1"/>
</dbReference>
<feature type="binding site" evidence="12">
    <location>
        <position position="245"/>
    </location>
    <ligand>
        <name>substrate</name>
    </ligand>
</feature>
<evidence type="ECO:0000256" key="2">
    <source>
        <dbReference type="ARBA" id="ARBA00012035"/>
    </source>
</evidence>
<dbReference type="InterPro" id="IPR011611">
    <property type="entry name" value="PfkB_dom"/>
</dbReference>
<dbReference type="PRINTS" id="PR00990">
    <property type="entry name" value="RIBOKINASE"/>
</dbReference>
<evidence type="ECO:0000256" key="10">
    <source>
        <dbReference type="ARBA" id="ARBA00022958"/>
    </source>
</evidence>
<dbReference type="AlphaFoldDB" id="A0A2T6BEL0"/>
<evidence type="ECO:0000256" key="1">
    <source>
        <dbReference type="ARBA" id="ARBA00005380"/>
    </source>
</evidence>